<evidence type="ECO:0000313" key="3">
    <source>
        <dbReference type="EMBL" id="KAE9531518.1"/>
    </source>
</evidence>
<feature type="transmembrane region" description="Helical" evidence="2">
    <location>
        <begin position="397"/>
        <end position="418"/>
    </location>
</feature>
<dbReference type="OrthoDB" id="5964337at2759"/>
<keyword evidence="4" id="KW-1185">Reference proteome</keyword>
<keyword evidence="2" id="KW-0472">Membrane</keyword>
<evidence type="ECO:0000313" key="4">
    <source>
        <dbReference type="Proteomes" id="UP000475862"/>
    </source>
</evidence>
<organism evidence="3 4">
    <name type="scientific">Aphis glycines</name>
    <name type="common">Soybean aphid</name>
    <dbReference type="NCBI Taxonomy" id="307491"/>
    <lineage>
        <taxon>Eukaryota</taxon>
        <taxon>Metazoa</taxon>
        <taxon>Ecdysozoa</taxon>
        <taxon>Arthropoda</taxon>
        <taxon>Hexapoda</taxon>
        <taxon>Insecta</taxon>
        <taxon>Pterygota</taxon>
        <taxon>Neoptera</taxon>
        <taxon>Paraneoptera</taxon>
        <taxon>Hemiptera</taxon>
        <taxon>Sternorrhyncha</taxon>
        <taxon>Aphidomorpha</taxon>
        <taxon>Aphidoidea</taxon>
        <taxon>Aphididae</taxon>
        <taxon>Aphidini</taxon>
        <taxon>Aphis</taxon>
        <taxon>Aphis</taxon>
    </lineage>
</organism>
<sequence>MYSKFSKTIIDCSPYLNLIIFVFYDLIKIYFSKISKPLSIKWCAKIGFIKVIASRSKWMGDKKKKCIDYSCERASCVIVMENFDFIEVQFIDVPYASYFIITILQLMQHYDRIRTLLFLVYTKLKLSNTNYKIRELLKIAFEDSKKIFCYNKNKNSLDLDTKCNGQEGETKLLVTGGGGCCLFEKYKCTTDLKSVYKHYVQCDNFVAVLTMNKMRTIFILDAGALFTLQILQFFCLDYYIMIVFQNTYYSRYPNILFLMLNIVLTLLFYHTFLNCYREYKYERSKQTGNLVECKAKYPVYLNCITWATYVTVLFSKIMMIFSNNVISLVSNDDFMGPQMLKLLIGVSGIVFYLLISAECFGRQVDRDKWPTNACIIEIFDSVEILSIVIASNAKIGYIEYLIYTTAFLNFMLPLWVLYNVSQPDIDTKPMGLPQPVCYNFMHLMLVQMPFLGIRMYMWIVFNQNASVFIMKNLLHLLFFLHSLYPYIKEISKKNQYSPDTCPNEDVPEILLTNRKHDEPIELL</sequence>
<dbReference type="InterPro" id="IPR026624">
    <property type="entry name" value="CECR6"/>
</dbReference>
<dbReference type="AlphaFoldDB" id="A0A6G0TES7"/>
<gene>
    <name evidence="3" type="ORF">AGLY_010724</name>
</gene>
<feature type="transmembrane region" description="Helical" evidence="2">
    <location>
        <begin position="15"/>
        <end position="31"/>
    </location>
</feature>
<dbReference type="PANTHER" id="PTHR47399">
    <property type="entry name" value="TRANSMEMBRANE PROTEIN 121B"/>
    <property type="match status" value="1"/>
</dbReference>
<name>A0A6G0TES7_APHGL</name>
<evidence type="ECO:0000256" key="2">
    <source>
        <dbReference type="SAM" id="Phobius"/>
    </source>
</evidence>
<keyword evidence="2" id="KW-1133">Transmembrane helix</keyword>
<evidence type="ECO:0000256" key="1">
    <source>
        <dbReference type="ARBA" id="ARBA00007711"/>
    </source>
</evidence>
<protein>
    <submittedName>
        <fullName evidence="3">Uncharacterized protein</fullName>
    </submittedName>
</protein>
<feature type="transmembrane region" description="Helical" evidence="2">
    <location>
        <begin position="342"/>
        <end position="361"/>
    </location>
</feature>
<dbReference type="Proteomes" id="UP000475862">
    <property type="component" value="Unassembled WGS sequence"/>
</dbReference>
<dbReference type="EMBL" id="VYZN01000041">
    <property type="protein sequence ID" value="KAE9531518.1"/>
    <property type="molecule type" value="Genomic_DNA"/>
</dbReference>
<dbReference type="Pfam" id="PF14997">
    <property type="entry name" value="CECR6_TMEM121"/>
    <property type="match status" value="1"/>
</dbReference>
<feature type="transmembrane region" description="Helical" evidence="2">
    <location>
        <begin position="439"/>
        <end position="461"/>
    </location>
</feature>
<feature type="transmembrane region" description="Helical" evidence="2">
    <location>
        <begin position="255"/>
        <end position="276"/>
    </location>
</feature>
<accession>A0A6G0TES7</accession>
<feature type="transmembrane region" description="Helical" evidence="2">
    <location>
        <begin position="297"/>
        <end position="322"/>
    </location>
</feature>
<comment type="caution">
    <text evidence="3">The sequence shown here is derived from an EMBL/GenBank/DDBJ whole genome shotgun (WGS) entry which is preliminary data.</text>
</comment>
<proteinExistence type="inferred from homology"/>
<feature type="transmembrane region" description="Helical" evidence="2">
    <location>
        <begin position="218"/>
        <end position="243"/>
    </location>
</feature>
<keyword evidence="2" id="KW-0812">Transmembrane</keyword>
<dbReference type="InterPro" id="IPR032776">
    <property type="entry name" value="CECR6/TMEM121"/>
</dbReference>
<reference evidence="3 4" key="1">
    <citation type="submission" date="2019-08" db="EMBL/GenBank/DDBJ databases">
        <title>The genome of the soybean aphid Biotype 1, its phylome, world population structure and adaptation to the North American continent.</title>
        <authorList>
            <person name="Giordano R."/>
            <person name="Donthu R.K."/>
            <person name="Hernandez A.G."/>
            <person name="Wright C.L."/>
            <person name="Zimin A.V."/>
        </authorList>
    </citation>
    <scope>NUCLEOTIDE SEQUENCE [LARGE SCALE GENOMIC DNA]</scope>
    <source>
        <tissue evidence="3">Whole aphids</tissue>
    </source>
</reference>
<comment type="similarity">
    <text evidence="1">Belongs to the TMEM121 family.</text>
</comment>
<dbReference type="PANTHER" id="PTHR47399:SF1">
    <property type="entry name" value="TRANSMEMBRANE PROTEIN 121B"/>
    <property type="match status" value="1"/>
</dbReference>